<dbReference type="AlphaFoldDB" id="A0A2P5BJ20"/>
<comment type="caution">
    <text evidence="1">The sequence shown here is derived from an EMBL/GenBank/DDBJ whole genome shotgun (WGS) entry which is preliminary data.</text>
</comment>
<sequence>MDPSCRGLVLPRPPWNSKFPGRLNLGMKCSGACNVFPWLAGVVGNVHIWCSDGPAPDVVAATGGTPAPADTGSIQNVLPAPLVGAGATAHIAVAGSMLEGRSKPEDPAASCCCFGNCSPPPPPPPPPLLKLLLLFEGDPPPPP</sequence>
<dbReference type="Proteomes" id="UP000237105">
    <property type="component" value="Unassembled WGS sequence"/>
</dbReference>
<organism evidence="1 2">
    <name type="scientific">Parasponia andersonii</name>
    <name type="common">Sponia andersonii</name>
    <dbReference type="NCBI Taxonomy" id="3476"/>
    <lineage>
        <taxon>Eukaryota</taxon>
        <taxon>Viridiplantae</taxon>
        <taxon>Streptophyta</taxon>
        <taxon>Embryophyta</taxon>
        <taxon>Tracheophyta</taxon>
        <taxon>Spermatophyta</taxon>
        <taxon>Magnoliopsida</taxon>
        <taxon>eudicotyledons</taxon>
        <taxon>Gunneridae</taxon>
        <taxon>Pentapetalae</taxon>
        <taxon>rosids</taxon>
        <taxon>fabids</taxon>
        <taxon>Rosales</taxon>
        <taxon>Cannabaceae</taxon>
        <taxon>Parasponia</taxon>
    </lineage>
</organism>
<reference evidence="2" key="1">
    <citation type="submission" date="2016-06" db="EMBL/GenBank/DDBJ databases">
        <title>Parallel loss of symbiosis genes in relatives of nitrogen-fixing non-legume Parasponia.</title>
        <authorList>
            <person name="Van Velzen R."/>
            <person name="Holmer R."/>
            <person name="Bu F."/>
            <person name="Rutten L."/>
            <person name="Van Zeijl A."/>
            <person name="Liu W."/>
            <person name="Santuari L."/>
            <person name="Cao Q."/>
            <person name="Sharma T."/>
            <person name="Shen D."/>
            <person name="Roswanjaya Y."/>
            <person name="Wardhani T."/>
            <person name="Kalhor M.S."/>
            <person name="Jansen J."/>
            <person name="Van den Hoogen J."/>
            <person name="Gungor B."/>
            <person name="Hartog M."/>
            <person name="Hontelez J."/>
            <person name="Verver J."/>
            <person name="Yang W.-C."/>
            <person name="Schijlen E."/>
            <person name="Repin R."/>
            <person name="Schilthuizen M."/>
            <person name="Schranz E."/>
            <person name="Heidstra R."/>
            <person name="Miyata K."/>
            <person name="Fedorova E."/>
            <person name="Kohlen W."/>
            <person name="Bisseling T."/>
            <person name="Smit S."/>
            <person name="Geurts R."/>
        </authorList>
    </citation>
    <scope>NUCLEOTIDE SEQUENCE [LARGE SCALE GENOMIC DNA]</scope>
    <source>
        <strain evidence="2">cv. WU1-14</strain>
    </source>
</reference>
<proteinExistence type="predicted"/>
<gene>
    <name evidence="1" type="ORF">PanWU01x14_234950</name>
</gene>
<keyword evidence="2" id="KW-1185">Reference proteome</keyword>
<accession>A0A2P5BJ20</accession>
<name>A0A2P5BJ20_PARAD</name>
<protein>
    <submittedName>
        <fullName evidence="1">Uncharacterized protein</fullName>
    </submittedName>
</protein>
<evidence type="ECO:0000313" key="1">
    <source>
        <dbReference type="EMBL" id="PON48792.1"/>
    </source>
</evidence>
<evidence type="ECO:0000313" key="2">
    <source>
        <dbReference type="Proteomes" id="UP000237105"/>
    </source>
</evidence>
<dbReference type="OrthoDB" id="10302379at2759"/>
<dbReference type="EMBL" id="JXTB01000271">
    <property type="protein sequence ID" value="PON48792.1"/>
    <property type="molecule type" value="Genomic_DNA"/>
</dbReference>